<dbReference type="AlphaFoldDB" id="A0A5C2SK88"/>
<feature type="transmembrane region" description="Helical" evidence="1">
    <location>
        <begin position="120"/>
        <end position="139"/>
    </location>
</feature>
<dbReference type="EMBL" id="ML122255">
    <property type="protein sequence ID" value="RPD63688.1"/>
    <property type="molecule type" value="Genomic_DNA"/>
</dbReference>
<keyword evidence="1" id="KW-0812">Transmembrane</keyword>
<feature type="domain" description="DUF6534" evidence="2">
    <location>
        <begin position="167"/>
        <end position="216"/>
    </location>
</feature>
<keyword evidence="1" id="KW-1133">Transmembrane helix</keyword>
<dbReference type="Proteomes" id="UP000313359">
    <property type="component" value="Unassembled WGS sequence"/>
</dbReference>
<sequence length="223" mass="24723">MLAVATMLDNTLGALLIGTLVAACLHGLTTLQTYIYFSRSREDSTLLRSLVAFLWILDTVHIVLISHTVYTYTIIDFGNFAALPKPVWSMVAQVIVMGVSDAMVRGIFCHRIYLLSDRNCVLCGINVFLSIIMLCQNIYLCTKELELDTGSFSTFVPLFYANMSTGVAADAVIATTMTWLLMREKSNMNFRRTNHVIHTLVLYSVSTGAFATMVFLGCLISCS</sequence>
<dbReference type="Pfam" id="PF20152">
    <property type="entry name" value="DUF6534"/>
    <property type="match status" value="1"/>
</dbReference>
<dbReference type="InterPro" id="IPR045339">
    <property type="entry name" value="DUF6534"/>
</dbReference>
<feature type="transmembrane region" description="Helical" evidence="1">
    <location>
        <begin position="12"/>
        <end position="37"/>
    </location>
</feature>
<organism evidence="3 4">
    <name type="scientific">Lentinus tigrinus ALCF2SS1-6</name>
    <dbReference type="NCBI Taxonomy" id="1328759"/>
    <lineage>
        <taxon>Eukaryota</taxon>
        <taxon>Fungi</taxon>
        <taxon>Dikarya</taxon>
        <taxon>Basidiomycota</taxon>
        <taxon>Agaricomycotina</taxon>
        <taxon>Agaricomycetes</taxon>
        <taxon>Polyporales</taxon>
        <taxon>Polyporaceae</taxon>
        <taxon>Lentinus</taxon>
    </lineage>
</organism>
<dbReference type="STRING" id="1328759.A0A5C2SK88"/>
<feature type="transmembrane region" description="Helical" evidence="1">
    <location>
        <begin position="87"/>
        <end position="108"/>
    </location>
</feature>
<feature type="transmembrane region" description="Helical" evidence="1">
    <location>
        <begin position="200"/>
        <end position="222"/>
    </location>
</feature>
<gene>
    <name evidence="3" type="ORF">L227DRAFT_358758</name>
</gene>
<name>A0A5C2SK88_9APHY</name>
<protein>
    <recommendedName>
        <fullName evidence="2">DUF6534 domain-containing protein</fullName>
    </recommendedName>
</protein>
<evidence type="ECO:0000313" key="4">
    <source>
        <dbReference type="Proteomes" id="UP000313359"/>
    </source>
</evidence>
<keyword evidence="4" id="KW-1185">Reference proteome</keyword>
<accession>A0A5C2SK88</accession>
<dbReference type="PANTHER" id="PTHR40465">
    <property type="entry name" value="CHROMOSOME 1, WHOLE GENOME SHOTGUN SEQUENCE"/>
    <property type="match status" value="1"/>
</dbReference>
<proteinExistence type="predicted"/>
<dbReference type="OrthoDB" id="2749860at2759"/>
<evidence type="ECO:0000256" key="1">
    <source>
        <dbReference type="SAM" id="Phobius"/>
    </source>
</evidence>
<feature type="transmembrane region" description="Helical" evidence="1">
    <location>
        <begin position="159"/>
        <end position="180"/>
    </location>
</feature>
<feature type="transmembrane region" description="Helical" evidence="1">
    <location>
        <begin position="49"/>
        <end position="75"/>
    </location>
</feature>
<keyword evidence="1" id="KW-0472">Membrane</keyword>
<dbReference type="PANTHER" id="PTHR40465:SF1">
    <property type="entry name" value="DUF6534 DOMAIN-CONTAINING PROTEIN"/>
    <property type="match status" value="1"/>
</dbReference>
<evidence type="ECO:0000259" key="2">
    <source>
        <dbReference type="Pfam" id="PF20152"/>
    </source>
</evidence>
<evidence type="ECO:0000313" key="3">
    <source>
        <dbReference type="EMBL" id="RPD63688.1"/>
    </source>
</evidence>
<reference evidence="3" key="1">
    <citation type="journal article" date="2018" name="Genome Biol. Evol.">
        <title>Genomics and development of Lentinus tigrinus, a white-rot wood-decaying mushroom with dimorphic fruiting bodies.</title>
        <authorList>
            <person name="Wu B."/>
            <person name="Xu Z."/>
            <person name="Knudson A."/>
            <person name="Carlson A."/>
            <person name="Chen N."/>
            <person name="Kovaka S."/>
            <person name="LaButti K."/>
            <person name="Lipzen A."/>
            <person name="Pennachio C."/>
            <person name="Riley R."/>
            <person name="Schakwitz W."/>
            <person name="Umezawa K."/>
            <person name="Ohm R.A."/>
            <person name="Grigoriev I.V."/>
            <person name="Nagy L.G."/>
            <person name="Gibbons J."/>
            <person name="Hibbett D."/>
        </authorList>
    </citation>
    <scope>NUCLEOTIDE SEQUENCE [LARGE SCALE GENOMIC DNA]</scope>
    <source>
        <strain evidence="3">ALCF2SS1-6</strain>
    </source>
</reference>